<proteinExistence type="predicted"/>
<evidence type="ECO:0000313" key="1">
    <source>
        <dbReference type="EMBL" id="KAJ8028491.1"/>
    </source>
</evidence>
<dbReference type="AlphaFoldDB" id="A0A9Q1BL14"/>
<keyword evidence="2" id="KW-1185">Reference proteome</keyword>
<comment type="caution">
    <text evidence="1">The sequence shown here is derived from an EMBL/GenBank/DDBJ whole genome shotgun (WGS) entry which is preliminary data.</text>
</comment>
<dbReference type="EMBL" id="JAIZAY010000015">
    <property type="protein sequence ID" value="KAJ8028491.1"/>
    <property type="molecule type" value="Genomic_DNA"/>
</dbReference>
<sequence length="86" mass="10051">MDSILIFIQVVIWGGFSARDVICGPMRTVLEHSERPNFYAMTVMSKLFIECVWVEWLVWGWGKRKGLPILISLIKSLMFFKKQKSI</sequence>
<evidence type="ECO:0000313" key="2">
    <source>
        <dbReference type="Proteomes" id="UP001152320"/>
    </source>
</evidence>
<gene>
    <name evidence="1" type="ORF">HOLleu_30742</name>
</gene>
<dbReference type="Proteomes" id="UP001152320">
    <property type="component" value="Chromosome 15"/>
</dbReference>
<protein>
    <submittedName>
        <fullName evidence="1">Uncharacterized protein</fullName>
    </submittedName>
</protein>
<name>A0A9Q1BL14_HOLLE</name>
<organism evidence="1 2">
    <name type="scientific">Holothuria leucospilota</name>
    <name type="common">Black long sea cucumber</name>
    <name type="synonym">Mertensiothuria leucospilota</name>
    <dbReference type="NCBI Taxonomy" id="206669"/>
    <lineage>
        <taxon>Eukaryota</taxon>
        <taxon>Metazoa</taxon>
        <taxon>Echinodermata</taxon>
        <taxon>Eleutherozoa</taxon>
        <taxon>Echinozoa</taxon>
        <taxon>Holothuroidea</taxon>
        <taxon>Aspidochirotacea</taxon>
        <taxon>Aspidochirotida</taxon>
        <taxon>Holothuriidae</taxon>
        <taxon>Holothuria</taxon>
    </lineage>
</organism>
<reference evidence="1" key="1">
    <citation type="submission" date="2021-10" db="EMBL/GenBank/DDBJ databases">
        <title>Tropical sea cucumber genome reveals ecological adaptation and Cuvierian tubules defense mechanism.</title>
        <authorList>
            <person name="Chen T."/>
        </authorList>
    </citation>
    <scope>NUCLEOTIDE SEQUENCE</scope>
    <source>
        <strain evidence="1">Nanhai2018</strain>
        <tissue evidence="1">Muscle</tissue>
    </source>
</reference>
<accession>A0A9Q1BL14</accession>